<dbReference type="KEGG" id="glj:GKIL_1592"/>
<feature type="active site" description="Charge relay system" evidence="2">
    <location>
        <position position="155"/>
    </location>
</feature>
<keyword evidence="4" id="KW-0378">Hydrolase</keyword>
<reference evidence="4 5" key="1">
    <citation type="journal article" date="2013" name="PLoS ONE">
        <title>Cultivation and Complete Genome Sequencing of Gloeobacter kilaueensis sp. nov., from a Lava Cave in Kilauea Caldera, Hawai'i.</title>
        <authorList>
            <person name="Saw J.H."/>
            <person name="Schatz M."/>
            <person name="Brown M.V."/>
            <person name="Kunkel D.D."/>
            <person name="Foster J.S."/>
            <person name="Shick H."/>
            <person name="Christensen S."/>
            <person name="Hou S."/>
            <person name="Wan X."/>
            <person name="Donachie S.P."/>
        </authorList>
    </citation>
    <scope>NUCLEOTIDE SEQUENCE [LARGE SCALE GENOMIC DNA]</scope>
    <source>
        <strain evidence="5">JS</strain>
    </source>
</reference>
<name>U5QG55_GLOK1</name>
<dbReference type="PANTHER" id="PTHR10794">
    <property type="entry name" value="ABHYDROLASE DOMAIN-CONTAINING PROTEIN"/>
    <property type="match status" value="1"/>
</dbReference>
<protein>
    <submittedName>
        <fullName evidence="4">Alpha/beta hydrolase fold protein</fullName>
    </submittedName>
</protein>
<dbReference type="InterPro" id="IPR012020">
    <property type="entry name" value="ABHD4"/>
</dbReference>
<dbReference type="HOGENOM" id="CLU_793843_0_0_3"/>
<dbReference type="AlphaFoldDB" id="U5QG55"/>
<organism evidence="4 5">
    <name type="scientific">Gloeobacter kilaueensis (strain ATCC BAA-2537 / CCAP 1431/1 / ULC 316 / JS1)</name>
    <dbReference type="NCBI Taxonomy" id="1183438"/>
    <lineage>
        <taxon>Bacteria</taxon>
        <taxon>Bacillati</taxon>
        <taxon>Cyanobacteriota</taxon>
        <taxon>Cyanophyceae</taxon>
        <taxon>Gloeobacterales</taxon>
        <taxon>Gloeobacteraceae</taxon>
        <taxon>Gloeobacter</taxon>
    </lineage>
</organism>
<dbReference type="Pfam" id="PF12697">
    <property type="entry name" value="Abhydrolase_6"/>
    <property type="match status" value="1"/>
</dbReference>
<evidence type="ECO:0000259" key="3">
    <source>
        <dbReference type="Pfam" id="PF12697"/>
    </source>
</evidence>
<dbReference type="InterPro" id="IPR000073">
    <property type="entry name" value="AB_hydrolase_1"/>
</dbReference>
<dbReference type="OrthoDB" id="457503at2"/>
<dbReference type="EMBL" id="CP003587">
    <property type="protein sequence ID" value="AGY57838.1"/>
    <property type="molecule type" value="Genomic_DNA"/>
</dbReference>
<dbReference type="GO" id="GO:0047372">
    <property type="term" value="F:monoacylglycerol lipase activity"/>
    <property type="evidence" value="ECO:0007669"/>
    <property type="project" value="TreeGrafter"/>
</dbReference>
<feature type="domain" description="AB hydrolase-1" evidence="3">
    <location>
        <begin position="85"/>
        <end position="320"/>
    </location>
</feature>
<feature type="active site" description="Charge relay system" evidence="2">
    <location>
        <position position="314"/>
    </location>
</feature>
<dbReference type="SUPFAM" id="SSF53474">
    <property type="entry name" value="alpha/beta-Hydrolases"/>
    <property type="match status" value="1"/>
</dbReference>
<dbReference type="Gene3D" id="3.40.50.1820">
    <property type="entry name" value="alpha/beta hydrolase"/>
    <property type="match status" value="1"/>
</dbReference>
<evidence type="ECO:0000313" key="5">
    <source>
        <dbReference type="Proteomes" id="UP000017396"/>
    </source>
</evidence>
<dbReference type="eggNOG" id="COG0429">
    <property type="taxonomic scope" value="Bacteria"/>
</dbReference>
<dbReference type="STRING" id="1183438.GKIL_1592"/>
<proteinExistence type="inferred from homology"/>
<dbReference type="PANTHER" id="PTHR10794:SF94">
    <property type="entry name" value="ESTERASE YHET-RELATED"/>
    <property type="match status" value="1"/>
</dbReference>
<dbReference type="GO" id="GO:0034338">
    <property type="term" value="F:short-chain carboxylesterase activity"/>
    <property type="evidence" value="ECO:0007669"/>
    <property type="project" value="TreeGrafter"/>
</dbReference>
<dbReference type="Proteomes" id="UP000017396">
    <property type="component" value="Chromosome"/>
</dbReference>
<evidence type="ECO:0000256" key="2">
    <source>
        <dbReference type="PIRSR" id="PIRSR005211-1"/>
    </source>
</evidence>
<gene>
    <name evidence="4" type="ORF">GKIL_1592</name>
</gene>
<evidence type="ECO:0000313" key="4">
    <source>
        <dbReference type="EMBL" id="AGY57838.1"/>
    </source>
</evidence>
<dbReference type="InterPro" id="IPR050960">
    <property type="entry name" value="AB_hydrolase_4_sf"/>
</dbReference>
<dbReference type="InterPro" id="IPR029058">
    <property type="entry name" value="AB_hydrolase_fold"/>
</dbReference>
<comment type="similarity">
    <text evidence="1">Belongs to the AB hydrolase superfamily. AB hydrolase 4 family.</text>
</comment>
<sequence>MKPYRAPWYLGDGLAQTLIVGLLHGNAWQRFGSHSPLAPRLPVPPYREQIFGGAEGVPLAGQLARQPGRARGTLILCYGITGSMETSWYNHYLASKAFARGYDVVLYDWRGHGKSAELSPVPPSDGWRDGADIVQIAAQAVAEGCRRPVIAWGCSLGGQIVLWALKAAQQLKSPDIAGAVAVCPNLESNWSLANLRRSWKGQLIEDALVRELRQEVSRRLVRYPELTPAGVLEKLHLIRDFDEQLVISYYGFASVEQYYQRTSGLYLLPELTLPHLILYAQDDPMFDGRIVVELEQRAALNPRTQLVLTEQGGHGCYIGAADEREDEFWALNRTLEFCDELSCAG</sequence>
<feature type="active site" description="Charge relay system" evidence="2">
    <location>
        <position position="283"/>
    </location>
</feature>
<keyword evidence="5" id="KW-1185">Reference proteome</keyword>
<accession>U5QG55</accession>
<evidence type="ECO:0000256" key="1">
    <source>
        <dbReference type="ARBA" id="ARBA00010884"/>
    </source>
</evidence>
<dbReference type="RefSeq" id="WP_023172951.1">
    <property type="nucleotide sequence ID" value="NC_022600.1"/>
</dbReference>
<dbReference type="PIRSF" id="PIRSF005211">
    <property type="entry name" value="Ab_hydro_YheT"/>
    <property type="match status" value="1"/>
</dbReference>